<sequence>MKWYIAAAVVFCLAVIGVLNLAKITSATPGEAVKRALATELAAAKETAKPVQTIEVPDSPYTLVVLPEPNRVWVFKTLTFAGRSYASLASGMNLYESPNKSITQLENDKLVFGTAEVPEGKHVVVNGKQLPMLRLDSYFKDSKFALFYKNLYFYYTDKPMAVSQKPPEPIVSVE</sequence>
<accession>A0AA41X2X5</accession>
<comment type="caution">
    <text evidence="1">The sequence shown here is derived from an EMBL/GenBank/DDBJ whole genome shotgun (WGS) entry which is preliminary data.</text>
</comment>
<keyword evidence="2" id="KW-1185">Reference proteome</keyword>
<name>A0AA41X2X5_9BACI</name>
<proteinExistence type="predicted"/>
<dbReference type="AlphaFoldDB" id="A0AA41X2X5"/>
<gene>
    <name evidence="1" type="ORF">NK662_05310</name>
</gene>
<dbReference type="EMBL" id="JANCLT010000002">
    <property type="protein sequence ID" value="MCP8967956.1"/>
    <property type="molecule type" value="Genomic_DNA"/>
</dbReference>
<organism evidence="1 2">
    <name type="scientific">Ectobacillus ponti</name>
    <dbReference type="NCBI Taxonomy" id="2961894"/>
    <lineage>
        <taxon>Bacteria</taxon>
        <taxon>Bacillati</taxon>
        <taxon>Bacillota</taxon>
        <taxon>Bacilli</taxon>
        <taxon>Bacillales</taxon>
        <taxon>Bacillaceae</taxon>
        <taxon>Ectobacillus</taxon>
    </lineage>
</organism>
<evidence type="ECO:0000313" key="2">
    <source>
        <dbReference type="Proteomes" id="UP001156102"/>
    </source>
</evidence>
<dbReference type="Proteomes" id="UP001156102">
    <property type="component" value="Unassembled WGS sequence"/>
</dbReference>
<evidence type="ECO:0000313" key="1">
    <source>
        <dbReference type="EMBL" id="MCP8967956.1"/>
    </source>
</evidence>
<protein>
    <submittedName>
        <fullName evidence="1">Uncharacterized protein</fullName>
    </submittedName>
</protein>
<dbReference type="RefSeq" id="WP_254757859.1">
    <property type="nucleotide sequence ID" value="NZ_JANCLT010000002.1"/>
</dbReference>
<reference evidence="1" key="1">
    <citation type="submission" date="2022-07" db="EMBL/GenBank/DDBJ databases">
        <authorList>
            <person name="Li W.-J."/>
            <person name="Deng Q.-Q."/>
        </authorList>
    </citation>
    <scope>NUCLEOTIDE SEQUENCE</scope>
    <source>
        <strain evidence="1">SYSU M60031</strain>
    </source>
</reference>